<dbReference type="EMBL" id="KF550303">
    <property type="protein sequence ID" value="AGZ17650.1"/>
    <property type="molecule type" value="Genomic_DNA"/>
</dbReference>
<feature type="transmembrane region" description="Helical" evidence="1">
    <location>
        <begin position="37"/>
        <end position="56"/>
    </location>
</feature>
<keyword evidence="1" id="KW-0472">Membrane</keyword>
<dbReference type="KEGG" id="vg:17776426"/>
<dbReference type="RefSeq" id="YP_008857392.1">
    <property type="nucleotide sequence ID" value="NC_022968.1"/>
</dbReference>
<organism evidence="2 3">
    <name type="scientific">Escherichia phage 4MG</name>
    <dbReference type="NCBI Taxonomy" id="1391428"/>
    <lineage>
        <taxon>Viruses</taxon>
        <taxon>Duplodnaviria</taxon>
        <taxon>Heunggongvirae</taxon>
        <taxon>Uroviricota</taxon>
        <taxon>Caudoviricetes</taxon>
        <taxon>Vequintavirinae</taxon>
        <taxon>Seunavirus</taxon>
        <taxon>Seunavirus 4MG</taxon>
    </lineage>
</organism>
<evidence type="ECO:0000313" key="3">
    <source>
        <dbReference type="Proteomes" id="UP000018620"/>
    </source>
</evidence>
<reference evidence="2 3" key="1">
    <citation type="journal article" date="2014" name="Arch. Virol.">
        <title>Complete genome sequence of enterobacteria phage 4MG, a new member of the subgroup "PVP-SE1-like phage" of the "rV5-like viruses".</title>
        <authorList>
            <person name="Kim M."/>
            <person name="Heu S."/>
            <person name="Ryu S."/>
        </authorList>
    </citation>
    <scope>NUCLEOTIDE SEQUENCE [LARGE SCALE GENOMIC DNA]</scope>
</reference>
<feature type="transmembrane region" description="Helical" evidence="1">
    <location>
        <begin position="12"/>
        <end position="31"/>
    </location>
</feature>
<name>V5KSM9_9CAUD</name>
<protein>
    <submittedName>
        <fullName evidence="2">Hyphothetical protein</fullName>
    </submittedName>
</protein>
<keyword evidence="3" id="KW-1185">Reference proteome</keyword>
<gene>
    <name evidence="2" type="ORF">4MG_176</name>
</gene>
<evidence type="ECO:0000313" key="2">
    <source>
        <dbReference type="EMBL" id="AGZ17650.1"/>
    </source>
</evidence>
<accession>V5KSM9</accession>
<sequence>MKISSNMKNFLIGFPVVIFVLVTLGFLISTFGPGSLLILGFLAFFGMIGIVVGDFIRDKFGVWK</sequence>
<keyword evidence="1" id="KW-1133">Transmembrane helix</keyword>
<dbReference type="Proteomes" id="UP000018620">
    <property type="component" value="Segment"/>
</dbReference>
<keyword evidence="1" id="KW-0812">Transmembrane</keyword>
<proteinExistence type="predicted"/>
<evidence type="ECO:0000256" key="1">
    <source>
        <dbReference type="SAM" id="Phobius"/>
    </source>
</evidence>